<proteinExistence type="predicted"/>
<dbReference type="Pfam" id="PF03167">
    <property type="entry name" value="UDG"/>
    <property type="match status" value="1"/>
</dbReference>
<dbReference type="STRING" id="641691.SAMN05421636_101214"/>
<evidence type="ECO:0000259" key="1">
    <source>
        <dbReference type="Pfam" id="PF03167"/>
    </source>
</evidence>
<dbReference type="InterPro" id="IPR005122">
    <property type="entry name" value="Uracil-DNA_glycosylase-like"/>
</dbReference>
<dbReference type="SUPFAM" id="SSF52141">
    <property type="entry name" value="Uracil-DNA glycosylase-like"/>
    <property type="match status" value="1"/>
</dbReference>
<evidence type="ECO:0000313" key="3">
    <source>
        <dbReference type="Proteomes" id="UP000199109"/>
    </source>
</evidence>
<feature type="domain" description="Uracil-DNA glycosylase-like" evidence="1">
    <location>
        <begin position="138"/>
        <end position="260"/>
    </location>
</feature>
<dbReference type="Gene3D" id="3.40.470.10">
    <property type="entry name" value="Uracil-DNA glycosylase-like domain"/>
    <property type="match status" value="1"/>
</dbReference>
<protein>
    <submittedName>
        <fullName evidence="2">Uracil DNA glycosylase superfamily protein</fullName>
    </submittedName>
</protein>
<dbReference type="AlphaFoldDB" id="A0A1G6W8Y2"/>
<dbReference type="CDD" id="cd10034">
    <property type="entry name" value="UDG_BdiUng_like"/>
    <property type="match status" value="1"/>
</dbReference>
<evidence type="ECO:0000313" key="2">
    <source>
        <dbReference type="EMBL" id="SDD61687.1"/>
    </source>
</evidence>
<keyword evidence="3" id="KW-1185">Reference proteome</keyword>
<name>A0A1G6W8Y2_9FLAO</name>
<organism evidence="2 3">
    <name type="scientific">Pricia antarctica</name>
    <dbReference type="NCBI Taxonomy" id="641691"/>
    <lineage>
        <taxon>Bacteria</taxon>
        <taxon>Pseudomonadati</taxon>
        <taxon>Bacteroidota</taxon>
        <taxon>Flavobacteriia</taxon>
        <taxon>Flavobacteriales</taxon>
        <taxon>Flavobacteriaceae</taxon>
        <taxon>Pricia</taxon>
    </lineage>
</organism>
<dbReference type="EMBL" id="FNAO01000001">
    <property type="protein sequence ID" value="SDD61687.1"/>
    <property type="molecule type" value="Genomic_DNA"/>
</dbReference>
<sequence>MRHPCREPNSLQPQISPDSIPNIGYMSFALEKLVNKAHADKSFKTLGEMSLDSLNGVSEKDADLLKEAFGIAAISDMGSNPFFLAAQSIYRASLENEYDPGPPPFWGQKFSSLSDDYFLNHPSDRFRTAFGGVLYRGRLDDTARVLVIGQDPSTDEAIARRAFVGSAGQRLQKFLNKVGITRSYTIMNTFAYSIKGQFDSEMRGISLEAPLKNFRDGLMDTILERNPIQAVLSFGAGARHAVEHWDNDNNIKVFHLVHPTAPESTTHPNWNDQLAEIADFIEPDDATMGDLTPYSGRWNKAVHMTDIPRYDLPYGTPSWHGTNGTNSRRDPADRIKNIIWESV</sequence>
<dbReference type="Proteomes" id="UP000199109">
    <property type="component" value="Unassembled WGS sequence"/>
</dbReference>
<gene>
    <name evidence="2" type="ORF">SAMN05421636_101214</name>
</gene>
<dbReference type="InterPro" id="IPR036895">
    <property type="entry name" value="Uracil-DNA_glycosylase-like_sf"/>
</dbReference>
<accession>A0A1G6W8Y2</accession>
<reference evidence="2 3" key="1">
    <citation type="submission" date="2016-10" db="EMBL/GenBank/DDBJ databases">
        <authorList>
            <person name="de Groot N.N."/>
        </authorList>
    </citation>
    <scope>NUCLEOTIDE SEQUENCE [LARGE SCALE GENOMIC DNA]</scope>
    <source>
        <strain evidence="2 3">DSM 23421</strain>
    </source>
</reference>